<organism evidence="2 3">
    <name type="scientific">Mesorhizobium marinum</name>
    <dbReference type="NCBI Taxonomy" id="3228790"/>
    <lineage>
        <taxon>Bacteria</taxon>
        <taxon>Pseudomonadati</taxon>
        <taxon>Pseudomonadota</taxon>
        <taxon>Alphaproteobacteria</taxon>
        <taxon>Hyphomicrobiales</taxon>
        <taxon>Phyllobacteriaceae</taxon>
        <taxon>Mesorhizobium</taxon>
    </lineage>
</organism>
<feature type="compositionally biased region" description="Gly residues" evidence="1">
    <location>
        <begin position="100"/>
        <end position="109"/>
    </location>
</feature>
<evidence type="ECO:0000256" key="1">
    <source>
        <dbReference type="SAM" id="MobiDB-lite"/>
    </source>
</evidence>
<feature type="region of interest" description="Disordered" evidence="1">
    <location>
        <begin position="87"/>
        <end position="117"/>
    </location>
</feature>
<dbReference type="Proteomes" id="UP001556196">
    <property type="component" value="Unassembled WGS sequence"/>
</dbReference>
<proteinExistence type="predicted"/>
<accession>A0ABV3R095</accession>
<sequence length="117" mass="12495">MTMLGCIESIGVGSMRKLRSYVLMLLGASAIGGAMPSVTNAESTRLDEQRACEDALRKNTVQALEQFLRDYRYGNSTCRALALNALNNDKGGQSNRNPRRGGGGGGGFQGFTPTGYQ</sequence>
<reference evidence="2 3" key="1">
    <citation type="submission" date="2024-06" db="EMBL/GenBank/DDBJ databases">
        <authorList>
            <person name="Tuo L."/>
        </authorList>
    </citation>
    <scope>NUCLEOTIDE SEQUENCE [LARGE SCALE GENOMIC DNA]</scope>
    <source>
        <strain evidence="2 3">ZMM04-5</strain>
    </source>
</reference>
<evidence type="ECO:0000313" key="2">
    <source>
        <dbReference type="EMBL" id="MEW9806751.1"/>
    </source>
</evidence>
<gene>
    <name evidence="2" type="ORF">ABUE31_12235</name>
</gene>
<keyword evidence="3" id="KW-1185">Reference proteome</keyword>
<comment type="caution">
    <text evidence="2">The sequence shown here is derived from an EMBL/GenBank/DDBJ whole genome shotgun (WGS) entry which is preliminary data.</text>
</comment>
<evidence type="ECO:0000313" key="3">
    <source>
        <dbReference type="Proteomes" id="UP001556196"/>
    </source>
</evidence>
<name>A0ABV3R095_9HYPH</name>
<dbReference type="EMBL" id="JBFOCI010000003">
    <property type="protein sequence ID" value="MEW9806751.1"/>
    <property type="molecule type" value="Genomic_DNA"/>
</dbReference>
<protein>
    <submittedName>
        <fullName evidence="2">Uncharacterized protein</fullName>
    </submittedName>
</protein>